<comment type="subcellular location">
    <subcellularLocation>
        <location evidence="1">Cell membrane</location>
        <topology evidence="1">Multi-pass membrane protein</topology>
    </subcellularLocation>
</comment>
<evidence type="ECO:0000256" key="11">
    <source>
        <dbReference type="SAM" id="Phobius"/>
    </source>
</evidence>
<name>A0ABX3ZXH2_9RHOB</name>
<dbReference type="InterPro" id="IPR017871">
    <property type="entry name" value="ABC_transporter-like_CS"/>
</dbReference>
<organism evidence="13 14">
    <name type="scientific">Haematobacter missouriensis</name>
    <dbReference type="NCBI Taxonomy" id="366616"/>
    <lineage>
        <taxon>Bacteria</taxon>
        <taxon>Pseudomonadati</taxon>
        <taxon>Pseudomonadota</taxon>
        <taxon>Alphaproteobacteria</taxon>
        <taxon>Rhodobacterales</taxon>
        <taxon>Paracoccaceae</taxon>
        <taxon>Haematobacter</taxon>
    </lineage>
</organism>
<keyword evidence="4" id="KW-0762">Sugar transport</keyword>
<evidence type="ECO:0000256" key="10">
    <source>
        <dbReference type="ARBA" id="ARBA00023136"/>
    </source>
</evidence>
<dbReference type="CDD" id="cd03215">
    <property type="entry name" value="ABC_Carb_Monos_II"/>
    <property type="match status" value="1"/>
</dbReference>
<comment type="caution">
    <text evidence="13">The sequence shown here is derived from an EMBL/GenBank/DDBJ whole genome shotgun (WGS) entry which is preliminary data.</text>
</comment>
<keyword evidence="10 11" id="KW-0472">Membrane</keyword>
<dbReference type="Pfam" id="PF02653">
    <property type="entry name" value="BPD_transp_2"/>
    <property type="match status" value="1"/>
</dbReference>
<keyword evidence="5 11" id="KW-0812">Transmembrane</keyword>
<keyword evidence="6" id="KW-0677">Repeat</keyword>
<evidence type="ECO:0000256" key="3">
    <source>
        <dbReference type="ARBA" id="ARBA00022475"/>
    </source>
</evidence>
<keyword evidence="9 11" id="KW-1133">Transmembrane helix</keyword>
<feature type="domain" description="ABC transporter" evidence="12">
    <location>
        <begin position="257"/>
        <end position="498"/>
    </location>
</feature>
<feature type="transmembrane region" description="Helical" evidence="11">
    <location>
        <begin position="562"/>
        <end position="580"/>
    </location>
</feature>
<evidence type="ECO:0000256" key="2">
    <source>
        <dbReference type="ARBA" id="ARBA00022448"/>
    </source>
</evidence>
<reference evidence="13 14" key="1">
    <citation type="submission" date="2016-11" db="EMBL/GenBank/DDBJ databases">
        <title>Comparison of Traditional DNA-DNA Hybridization with In Silico Genomic Analysis.</title>
        <authorList>
            <person name="Nicholson A.C."/>
            <person name="Sammons S."/>
            <person name="Humrighouse B.W."/>
            <person name="Graziano J."/>
            <person name="Lasker B."/>
            <person name="Whitney A.M."/>
            <person name="Mcquiston J.R."/>
        </authorList>
    </citation>
    <scope>NUCLEOTIDE SEQUENCE [LARGE SCALE GENOMIC DNA]</scope>
    <source>
        <strain evidence="13 14">H1892</strain>
    </source>
</reference>
<dbReference type="PANTHER" id="PTHR43790:SF9">
    <property type="entry name" value="GALACTOFURANOSE TRANSPORTER ATP-BINDING PROTEIN YTFR"/>
    <property type="match status" value="1"/>
</dbReference>
<evidence type="ECO:0000256" key="5">
    <source>
        <dbReference type="ARBA" id="ARBA00022692"/>
    </source>
</evidence>
<feature type="transmembrane region" description="Helical" evidence="11">
    <location>
        <begin position="824"/>
        <end position="844"/>
    </location>
</feature>
<dbReference type="EMBL" id="NIPV01000028">
    <property type="protein sequence ID" value="OWJ76164.1"/>
    <property type="molecule type" value="Genomic_DNA"/>
</dbReference>
<evidence type="ECO:0000256" key="8">
    <source>
        <dbReference type="ARBA" id="ARBA00022840"/>
    </source>
</evidence>
<dbReference type="Gene3D" id="3.40.50.300">
    <property type="entry name" value="P-loop containing nucleotide triphosphate hydrolases"/>
    <property type="match status" value="2"/>
</dbReference>
<feature type="transmembrane region" description="Helical" evidence="11">
    <location>
        <begin position="698"/>
        <end position="715"/>
    </location>
</feature>
<sequence>MSDAVLEIVDVSKRFGATLANDAITLTLDRGEILALLGENGAGKTTLMSILFGHYTPDTGHIRVMGAELPPGRPRAAIRAGIGMVHQHFSLAPNLTVLENVMTGTESLWRPRSATEAARAKLTAISDRFGLSVAPDARLGDLSVGEQQRVEILKALYNDAQILVLDEPTAVLTTQESTRLFSTLKEMARQGLSLIFISHKLEEVMATADRVAVLRGGKLVAERRAAETSKGELAELMVGRAVERPRRAPATPGPVVLEAAGLTLRDGGVERLKSVSFRLHEGEVLGVIGVSGNGQTPLARVLGGMARWTEGDLLLHGERLDRLTVPGAIAAGIGRIPEDRNHEGTVGEMTLWENVVLERLARYARFGLVNQQAAIGRTQEIITRFDVRGGTPTSRVRLLSGGNMQKLILGRNLIEPPRILIAAQPARGLDEGAVAAVHARLLDARRQGTAVLLISEDLEEVMALSDRIHAIVGGRLSPAIPTESADARRLGLMMAGEWGAAHAVERRAERPAALLLLAPLIAVAVALLISGGLIAMAGAPVLDAFGRIATGAFGSRLAITETLTRAIPLILTGLAAAVAFRARLWNIGAEGQFYMGAIAVAAASGTAFAGLPAVIQIPLLFLTGAMAGAALLLIPLWLRLRFGVDEVVTTLLLNFVAILLVSMLIDTVLKDPMAFGWPQSIPVDDNATLPSIVARSRLHIGLIVALGLAVLIQWVQARTVFGMRARAAGLSPAAAAFAGVPLGRTLIGVAMISGGLAGLAGAMEVMGVMGYVTTELSPGYGYSGIVVAMLANLNPLGVVLAALFTATMFVGADAMSRALAVPSYIADVTVALALLSMLVALFFTQYRIRR</sequence>
<evidence type="ECO:0000313" key="13">
    <source>
        <dbReference type="EMBL" id="OWJ76164.1"/>
    </source>
</evidence>
<feature type="transmembrane region" description="Helical" evidence="11">
    <location>
        <begin position="784"/>
        <end position="812"/>
    </location>
</feature>
<evidence type="ECO:0000256" key="7">
    <source>
        <dbReference type="ARBA" id="ARBA00022741"/>
    </source>
</evidence>
<dbReference type="Proteomes" id="UP000214673">
    <property type="component" value="Unassembled WGS sequence"/>
</dbReference>
<dbReference type="InterPro" id="IPR050107">
    <property type="entry name" value="ABC_carbohydrate_import_ATPase"/>
</dbReference>
<keyword evidence="14" id="KW-1185">Reference proteome</keyword>
<feature type="transmembrane region" description="Helical" evidence="11">
    <location>
        <begin position="727"/>
        <end position="743"/>
    </location>
</feature>
<feature type="transmembrane region" description="Helical" evidence="11">
    <location>
        <begin position="617"/>
        <end position="638"/>
    </location>
</feature>
<dbReference type="PROSITE" id="PS50893">
    <property type="entry name" value="ABC_TRANSPORTER_2"/>
    <property type="match status" value="2"/>
</dbReference>
<dbReference type="SMART" id="SM00382">
    <property type="entry name" value="AAA"/>
    <property type="match status" value="1"/>
</dbReference>
<evidence type="ECO:0000256" key="4">
    <source>
        <dbReference type="ARBA" id="ARBA00022597"/>
    </source>
</evidence>
<feature type="transmembrane region" description="Helical" evidence="11">
    <location>
        <begin position="650"/>
        <end position="669"/>
    </location>
</feature>
<dbReference type="InterPro" id="IPR003593">
    <property type="entry name" value="AAA+_ATPase"/>
</dbReference>
<evidence type="ECO:0000256" key="6">
    <source>
        <dbReference type="ARBA" id="ARBA00022737"/>
    </source>
</evidence>
<dbReference type="Pfam" id="PF00005">
    <property type="entry name" value="ABC_tran"/>
    <property type="match status" value="2"/>
</dbReference>
<feature type="transmembrane region" description="Helical" evidence="11">
    <location>
        <begin position="749"/>
        <end position="772"/>
    </location>
</feature>
<dbReference type="InterPro" id="IPR001851">
    <property type="entry name" value="ABC_transp_permease"/>
</dbReference>
<protein>
    <recommendedName>
        <fullName evidence="12">ABC transporter domain-containing protein</fullName>
    </recommendedName>
</protein>
<accession>A0ABX3ZXH2</accession>
<evidence type="ECO:0000256" key="9">
    <source>
        <dbReference type="ARBA" id="ARBA00022989"/>
    </source>
</evidence>
<feature type="transmembrane region" description="Helical" evidence="11">
    <location>
        <begin position="514"/>
        <end position="542"/>
    </location>
</feature>
<keyword evidence="3" id="KW-1003">Cell membrane</keyword>
<dbReference type="CDD" id="cd03216">
    <property type="entry name" value="ABC_Carb_Monos_I"/>
    <property type="match status" value="1"/>
</dbReference>
<gene>
    <name evidence="13" type="ORF">CDV53_08640</name>
</gene>
<feature type="domain" description="ABC transporter" evidence="12">
    <location>
        <begin position="6"/>
        <end position="241"/>
    </location>
</feature>
<evidence type="ECO:0000256" key="1">
    <source>
        <dbReference type="ARBA" id="ARBA00004651"/>
    </source>
</evidence>
<keyword evidence="2" id="KW-0813">Transport</keyword>
<dbReference type="InterPro" id="IPR003439">
    <property type="entry name" value="ABC_transporter-like_ATP-bd"/>
</dbReference>
<feature type="transmembrane region" description="Helical" evidence="11">
    <location>
        <begin position="592"/>
        <end position="611"/>
    </location>
</feature>
<keyword evidence="8" id="KW-0067">ATP-binding</keyword>
<dbReference type="CDD" id="cd06580">
    <property type="entry name" value="TM_PBP1_transp_TpRbsC_like"/>
    <property type="match status" value="1"/>
</dbReference>
<evidence type="ECO:0000259" key="12">
    <source>
        <dbReference type="PROSITE" id="PS50893"/>
    </source>
</evidence>
<proteinExistence type="predicted"/>
<dbReference type="InterPro" id="IPR027417">
    <property type="entry name" value="P-loop_NTPase"/>
</dbReference>
<dbReference type="SUPFAM" id="SSF52540">
    <property type="entry name" value="P-loop containing nucleoside triphosphate hydrolases"/>
    <property type="match status" value="2"/>
</dbReference>
<evidence type="ECO:0000313" key="14">
    <source>
        <dbReference type="Proteomes" id="UP000214673"/>
    </source>
</evidence>
<dbReference type="PROSITE" id="PS00211">
    <property type="entry name" value="ABC_TRANSPORTER_1"/>
    <property type="match status" value="2"/>
</dbReference>
<dbReference type="PANTHER" id="PTHR43790">
    <property type="entry name" value="CARBOHYDRATE TRANSPORT ATP-BINDING PROTEIN MG119-RELATED"/>
    <property type="match status" value="1"/>
</dbReference>
<keyword evidence="7" id="KW-0547">Nucleotide-binding</keyword>